<dbReference type="Proteomes" id="UP000799755">
    <property type="component" value="Unassembled WGS sequence"/>
</dbReference>
<keyword evidence="2" id="KW-1185">Reference proteome</keyword>
<proteinExistence type="predicted"/>
<reference evidence="1" key="1">
    <citation type="journal article" date="2020" name="Stud. Mycol.">
        <title>101 Dothideomycetes genomes: a test case for predicting lifestyles and emergence of pathogens.</title>
        <authorList>
            <person name="Haridas S."/>
            <person name="Albert R."/>
            <person name="Binder M."/>
            <person name="Bloem J."/>
            <person name="Labutti K."/>
            <person name="Salamov A."/>
            <person name="Andreopoulos B."/>
            <person name="Baker S."/>
            <person name="Barry K."/>
            <person name="Bills G."/>
            <person name="Bluhm B."/>
            <person name="Cannon C."/>
            <person name="Castanera R."/>
            <person name="Culley D."/>
            <person name="Daum C."/>
            <person name="Ezra D."/>
            <person name="Gonzalez J."/>
            <person name="Henrissat B."/>
            <person name="Kuo A."/>
            <person name="Liang C."/>
            <person name="Lipzen A."/>
            <person name="Lutzoni F."/>
            <person name="Magnuson J."/>
            <person name="Mondo S."/>
            <person name="Nolan M."/>
            <person name="Ohm R."/>
            <person name="Pangilinan J."/>
            <person name="Park H.-J."/>
            <person name="Ramirez L."/>
            <person name="Alfaro M."/>
            <person name="Sun H."/>
            <person name="Tritt A."/>
            <person name="Yoshinaga Y."/>
            <person name="Zwiers L.-H."/>
            <person name="Turgeon B."/>
            <person name="Goodwin S."/>
            <person name="Spatafora J."/>
            <person name="Crous P."/>
            <person name="Grigoriev I."/>
        </authorList>
    </citation>
    <scope>NUCLEOTIDE SEQUENCE</scope>
    <source>
        <strain evidence="1">ATCC 200398</strain>
    </source>
</reference>
<accession>A0ACB6QKM5</accession>
<protein>
    <submittedName>
        <fullName evidence="1">Uncharacterized protein</fullName>
    </submittedName>
</protein>
<organism evidence="1 2">
    <name type="scientific">Lindgomyces ingoldianus</name>
    <dbReference type="NCBI Taxonomy" id="673940"/>
    <lineage>
        <taxon>Eukaryota</taxon>
        <taxon>Fungi</taxon>
        <taxon>Dikarya</taxon>
        <taxon>Ascomycota</taxon>
        <taxon>Pezizomycotina</taxon>
        <taxon>Dothideomycetes</taxon>
        <taxon>Pleosporomycetidae</taxon>
        <taxon>Pleosporales</taxon>
        <taxon>Lindgomycetaceae</taxon>
        <taxon>Lindgomyces</taxon>
    </lineage>
</organism>
<dbReference type="EMBL" id="MU003520">
    <property type="protein sequence ID" value="KAF2467417.1"/>
    <property type="molecule type" value="Genomic_DNA"/>
</dbReference>
<sequence>MVPLPATLPLYASDAPSLHPLQSLFYRYCMQIKSEPHYQPPAELEGAKRDAWFCTIFEIWETSGNAIVDELTERDGNSCKEKFSLVTMIGSVYSTHLARNRISSFCLHLNLFLSSSAGLITASGRLGEDGNSDSGYKCWLNKSCRNPRLARVLLWLKYFPSPSTSCAFFSSESGPGASTFIRQSLGPEKALGSCVPVVRLQLIDAGSSSGPKSLNTNASLRNMYPHRNIGGRQPQLEHYKYFTIFLRLSSSHSQLQTFINFHILQLRHLNTYSYHTNLNKHLAPRPSVQSIPNLHHSTFNT</sequence>
<comment type="caution">
    <text evidence="1">The sequence shown here is derived from an EMBL/GenBank/DDBJ whole genome shotgun (WGS) entry which is preliminary data.</text>
</comment>
<evidence type="ECO:0000313" key="1">
    <source>
        <dbReference type="EMBL" id="KAF2467417.1"/>
    </source>
</evidence>
<name>A0ACB6QKM5_9PLEO</name>
<gene>
    <name evidence="1" type="ORF">BDR25DRAFT_395227</name>
</gene>
<evidence type="ECO:0000313" key="2">
    <source>
        <dbReference type="Proteomes" id="UP000799755"/>
    </source>
</evidence>